<dbReference type="NCBIfam" id="TIGR03085">
    <property type="entry name" value="TIGR03085 family metal-binding protein"/>
    <property type="match status" value="1"/>
</dbReference>
<evidence type="ECO:0000313" key="2">
    <source>
        <dbReference type="Proteomes" id="UP001589862"/>
    </source>
</evidence>
<dbReference type="SUPFAM" id="SSF109854">
    <property type="entry name" value="DinB/YfiT-like putative metalloenzymes"/>
    <property type="match status" value="1"/>
</dbReference>
<dbReference type="Proteomes" id="UP001589862">
    <property type="component" value="Unassembled WGS sequence"/>
</dbReference>
<dbReference type="InterPro" id="IPR017519">
    <property type="entry name" value="CHP03085"/>
</dbReference>
<gene>
    <name evidence="1" type="ORF">ACFFFR_00745</name>
</gene>
<name>A0ABV6P6Z8_9MICC</name>
<proteinExistence type="predicted"/>
<dbReference type="InterPro" id="IPR034660">
    <property type="entry name" value="DinB/YfiT-like"/>
</dbReference>
<keyword evidence="2" id="KW-1185">Reference proteome</keyword>
<evidence type="ECO:0000313" key="1">
    <source>
        <dbReference type="EMBL" id="MFC0580916.1"/>
    </source>
</evidence>
<dbReference type="InterPro" id="IPR017517">
    <property type="entry name" value="Maleyloyr_isom"/>
</dbReference>
<comment type="caution">
    <text evidence="1">The sequence shown here is derived from an EMBL/GenBank/DDBJ whole genome shotgun (WGS) entry which is preliminary data.</text>
</comment>
<organism evidence="1 2">
    <name type="scientific">Micrococcoides hystricis</name>
    <dbReference type="NCBI Taxonomy" id="1572761"/>
    <lineage>
        <taxon>Bacteria</taxon>
        <taxon>Bacillati</taxon>
        <taxon>Actinomycetota</taxon>
        <taxon>Actinomycetes</taxon>
        <taxon>Micrococcales</taxon>
        <taxon>Micrococcaceae</taxon>
        <taxon>Micrococcoides</taxon>
    </lineage>
</organism>
<accession>A0ABV6P6Z8</accession>
<dbReference type="EMBL" id="JBHLUB010000001">
    <property type="protein sequence ID" value="MFC0580916.1"/>
    <property type="molecule type" value="Genomic_DNA"/>
</dbReference>
<dbReference type="NCBIfam" id="TIGR03083">
    <property type="entry name" value="maleylpyruvate isomerase family mycothiol-dependent enzyme"/>
    <property type="match status" value="1"/>
</dbReference>
<reference evidence="1 2" key="1">
    <citation type="submission" date="2024-09" db="EMBL/GenBank/DDBJ databases">
        <authorList>
            <person name="Sun Q."/>
            <person name="Mori K."/>
        </authorList>
    </citation>
    <scope>NUCLEOTIDE SEQUENCE [LARGE SCALE GENOMIC DNA]</scope>
    <source>
        <strain evidence="1 2">NCAIM B.02604</strain>
    </source>
</reference>
<dbReference type="RefSeq" id="WP_377457330.1">
    <property type="nucleotide sequence ID" value="NZ_JBHLUB010000001.1"/>
</dbReference>
<protein>
    <submittedName>
        <fullName evidence="1">TIGR03085 family metal-binding protein</fullName>
    </submittedName>
</protein>
<sequence length="215" mass="23916">MDYVDFSRHVLADSLLGAGPDAPTLCGDWRTRHLAAHLVLRESSLATLGNVFSPLNSWTERKTQQLAAEAVTASDYAALVQRFVQGPRLSLLRTKPVDQAANLLEYFVHTEDVRRAVDRYDRFAPRNLSARYSQLLWEQLKQRARILFRHSPVGVILIRGNGQRTVAKKGEESVAIRGSVGELVLFAHGRTDHALVTFEGTDEAITALKNSNLAV</sequence>